<feature type="transmembrane region" description="Helical" evidence="2">
    <location>
        <begin position="60"/>
        <end position="81"/>
    </location>
</feature>
<evidence type="ECO:0000256" key="1">
    <source>
        <dbReference type="SAM" id="MobiDB-lite"/>
    </source>
</evidence>
<keyword evidence="2" id="KW-0812">Transmembrane</keyword>
<dbReference type="Proteomes" id="UP000193144">
    <property type="component" value="Unassembled WGS sequence"/>
</dbReference>
<organism evidence="3 4">
    <name type="scientific">Clohesyomyces aquaticus</name>
    <dbReference type="NCBI Taxonomy" id="1231657"/>
    <lineage>
        <taxon>Eukaryota</taxon>
        <taxon>Fungi</taxon>
        <taxon>Dikarya</taxon>
        <taxon>Ascomycota</taxon>
        <taxon>Pezizomycotina</taxon>
        <taxon>Dothideomycetes</taxon>
        <taxon>Pleosporomycetidae</taxon>
        <taxon>Pleosporales</taxon>
        <taxon>Lindgomycetaceae</taxon>
        <taxon>Clohesyomyces</taxon>
    </lineage>
</organism>
<name>A0A1Y1ZMI8_9PLEO</name>
<comment type="caution">
    <text evidence="3">The sequence shown here is derived from an EMBL/GenBank/DDBJ whole genome shotgun (WGS) entry which is preliminary data.</text>
</comment>
<proteinExistence type="predicted"/>
<reference evidence="3 4" key="1">
    <citation type="submission" date="2016-07" db="EMBL/GenBank/DDBJ databases">
        <title>Pervasive Adenine N6-methylation of Active Genes in Fungi.</title>
        <authorList>
            <consortium name="DOE Joint Genome Institute"/>
            <person name="Mondo S.J."/>
            <person name="Dannebaum R.O."/>
            <person name="Kuo R.C."/>
            <person name="Labutti K."/>
            <person name="Haridas S."/>
            <person name="Kuo A."/>
            <person name="Salamov A."/>
            <person name="Ahrendt S.R."/>
            <person name="Lipzen A."/>
            <person name="Sullivan W."/>
            <person name="Andreopoulos W.B."/>
            <person name="Clum A."/>
            <person name="Lindquist E."/>
            <person name="Daum C."/>
            <person name="Ramamoorthy G.K."/>
            <person name="Gryganskyi A."/>
            <person name="Culley D."/>
            <person name="Magnuson J.K."/>
            <person name="James T.Y."/>
            <person name="O'Malley M.A."/>
            <person name="Stajich J.E."/>
            <person name="Spatafora J.W."/>
            <person name="Visel A."/>
            <person name="Grigoriev I.V."/>
        </authorList>
    </citation>
    <scope>NUCLEOTIDE SEQUENCE [LARGE SCALE GENOMIC DNA]</scope>
    <source>
        <strain evidence="3 4">CBS 115471</strain>
    </source>
</reference>
<protein>
    <submittedName>
        <fullName evidence="3">Uncharacterized protein</fullName>
    </submittedName>
</protein>
<keyword evidence="2" id="KW-0472">Membrane</keyword>
<evidence type="ECO:0000313" key="3">
    <source>
        <dbReference type="EMBL" id="ORY11217.1"/>
    </source>
</evidence>
<feature type="region of interest" description="Disordered" evidence="1">
    <location>
        <begin position="127"/>
        <end position="169"/>
    </location>
</feature>
<evidence type="ECO:0000313" key="4">
    <source>
        <dbReference type="Proteomes" id="UP000193144"/>
    </source>
</evidence>
<keyword evidence="4" id="KW-1185">Reference proteome</keyword>
<feature type="transmembrane region" description="Helical" evidence="2">
    <location>
        <begin position="196"/>
        <end position="217"/>
    </location>
</feature>
<dbReference type="EMBL" id="MCFA01000063">
    <property type="protein sequence ID" value="ORY11217.1"/>
    <property type="molecule type" value="Genomic_DNA"/>
</dbReference>
<feature type="region of interest" description="Disordered" evidence="1">
    <location>
        <begin position="1"/>
        <end position="28"/>
    </location>
</feature>
<gene>
    <name evidence="3" type="ORF">BCR34DRAFT_588040</name>
</gene>
<keyword evidence="2" id="KW-1133">Transmembrane helix</keyword>
<accession>A0A1Y1ZMI8</accession>
<evidence type="ECO:0000256" key="2">
    <source>
        <dbReference type="SAM" id="Phobius"/>
    </source>
</evidence>
<sequence>MATLEDHPRHPPSPPPSPPRQRKHKKKKYDPFFELAATSVASPSVPSSPAADPDEPQESIVTRIIISPLLFTSFLLSLFLINRRDRVRRTNSHATSTSTSTSTTSLLSYFSLTSSLWVDPEPYQDPDSSTWSRGRASGPSHVEPHSVLSNASNNANNRDSEGKMQTKKRGSWHLHKKIRQVAKLEISDAFEMRGRVIAGLVCVVGLVVAGVFWGLMWCVRRWF</sequence>
<dbReference type="OrthoDB" id="4156595at2759"/>
<dbReference type="AlphaFoldDB" id="A0A1Y1ZMI8"/>